<sequence length="99" mass="11327">MTRAELEAEWLSLTRDRLPALAGERRWPVRADHCFQRILLDAAVGGRWYDVVRERPAYRHIAEPLLARAVALGRAVIANEADLVALNRQSLAWRGKLRD</sequence>
<accession>A0A369VWW2</accession>
<dbReference type="EMBL" id="QQNB01000001">
    <property type="protein sequence ID" value="RDE06876.1"/>
    <property type="molecule type" value="Genomic_DNA"/>
</dbReference>
<evidence type="ECO:0000313" key="2">
    <source>
        <dbReference type="Proteomes" id="UP000253918"/>
    </source>
</evidence>
<evidence type="ECO:0000313" key="1">
    <source>
        <dbReference type="EMBL" id="RDE06876.1"/>
    </source>
</evidence>
<dbReference type="RefSeq" id="WP_114686456.1">
    <property type="nucleotide sequence ID" value="NZ_QQNB01000001.1"/>
</dbReference>
<keyword evidence="2" id="KW-1185">Reference proteome</keyword>
<keyword evidence="1" id="KW-0808">Transferase</keyword>
<organism evidence="1 2">
    <name type="scientific">Sphingomonas aracearum</name>
    <dbReference type="NCBI Taxonomy" id="2283317"/>
    <lineage>
        <taxon>Bacteria</taxon>
        <taxon>Pseudomonadati</taxon>
        <taxon>Pseudomonadota</taxon>
        <taxon>Alphaproteobacteria</taxon>
        <taxon>Sphingomonadales</taxon>
        <taxon>Sphingomonadaceae</taxon>
        <taxon>Sphingomonas</taxon>
    </lineage>
</organism>
<gene>
    <name evidence="1" type="ORF">DVW87_04165</name>
</gene>
<comment type="caution">
    <text evidence="1">The sequence shown here is derived from an EMBL/GenBank/DDBJ whole genome shotgun (WGS) entry which is preliminary data.</text>
</comment>
<proteinExistence type="predicted"/>
<dbReference type="Proteomes" id="UP000253918">
    <property type="component" value="Unassembled WGS sequence"/>
</dbReference>
<dbReference type="OrthoDB" id="281270at2"/>
<dbReference type="AlphaFoldDB" id="A0A369VWW2"/>
<protein>
    <submittedName>
        <fullName evidence="1">GCN5-related N-acetyltransferase</fullName>
    </submittedName>
</protein>
<dbReference type="GO" id="GO:0016740">
    <property type="term" value="F:transferase activity"/>
    <property type="evidence" value="ECO:0007669"/>
    <property type="project" value="UniProtKB-KW"/>
</dbReference>
<name>A0A369VWW2_9SPHN</name>
<reference evidence="1 2" key="1">
    <citation type="submission" date="2018-07" db="EMBL/GenBank/DDBJ databases">
        <title>a novel species of Sphingomonas isolated from the rhizosphere soil of Araceae plant.</title>
        <authorList>
            <person name="Zhiyong W."/>
            <person name="Qinglan Z."/>
            <person name="Zhiwei F."/>
            <person name="Ding X."/>
            <person name="Gejiao W."/>
            <person name="Shixue Z."/>
        </authorList>
    </citation>
    <scope>NUCLEOTIDE SEQUENCE [LARGE SCALE GENOMIC DNA]</scope>
    <source>
        <strain evidence="1 2">WZY 27</strain>
    </source>
</reference>